<accession>A0A8S5S864</accession>
<organism evidence="1">
    <name type="scientific">Siphoviridae sp. ctBrh2</name>
    <dbReference type="NCBI Taxonomy" id="2827804"/>
    <lineage>
        <taxon>Viruses</taxon>
        <taxon>Duplodnaviria</taxon>
        <taxon>Heunggongvirae</taxon>
        <taxon>Uroviricota</taxon>
        <taxon>Caudoviricetes</taxon>
    </lineage>
</organism>
<reference evidence="1" key="1">
    <citation type="journal article" date="2021" name="Proc. Natl. Acad. Sci. U.S.A.">
        <title>A Catalog of Tens of Thousands of Viruses from Human Metagenomes Reveals Hidden Associations with Chronic Diseases.</title>
        <authorList>
            <person name="Tisza M.J."/>
            <person name="Buck C.B."/>
        </authorList>
    </citation>
    <scope>NUCLEOTIDE SEQUENCE</scope>
    <source>
        <strain evidence="1">CtBrh2</strain>
    </source>
</reference>
<protein>
    <submittedName>
        <fullName evidence="1">Uncharacterized protein</fullName>
    </submittedName>
</protein>
<sequence>MDFEKETLKVTNLIFEANSNAILKDSNTLKIKAGKIKDRLIISAETTAYYKDEKFVMSADFSGKFILVNETLENIETNSKFQEEIGREIVEKIYNKFNLYVSLFSQEVYDIPIYPSRISIDINNSEVENDSDLT</sequence>
<dbReference type="EMBL" id="BK032545">
    <property type="protein sequence ID" value="DAF46874.1"/>
    <property type="molecule type" value="Genomic_DNA"/>
</dbReference>
<proteinExistence type="predicted"/>
<name>A0A8S5S864_9CAUD</name>
<evidence type="ECO:0000313" key="1">
    <source>
        <dbReference type="EMBL" id="DAF46874.1"/>
    </source>
</evidence>